<protein>
    <submittedName>
        <fullName evidence="1">Uncharacterized protein</fullName>
    </submittedName>
</protein>
<keyword evidence="2" id="KW-1185">Reference proteome</keyword>
<dbReference type="EMBL" id="JANRMS010000688">
    <property type="protein sequence ID" value="KAJ3535772.1"/>
    <property type="molecule type" value="Genomic_DNA"/>
</dbReference>
<reference evidence="1" key="1">
    <citation type="submission" date="2022-08" db="EMBL/GenBank/DDBJ databases">
        <title>Genome Sequence of Fusarium decemcellulare.</title>
        <authorList>
            <person name="Buettner E."/>
        </authorList>
    </citation>
    <scope>NUCLEOTIDE SEQUENCE</scope>
    <source>
        <strain evidence="1">Babe19</strain>
    </source>
</reference>
<accession>A0ACC1SB60</accession>
<evidence type="ECO:0000313" key="1">
    <source>
        <dbReference type="EMBL" id="KAJ3535772.1"/>
    </source>
</evidence>
<comment type="caution">
    <text evidence="1">The sequence shown here is derived from an EMBL/GenBank/DDBJ whole genome shotgun (WGS) entry which is preliminary data.</text>
</comment>
<name>A0ACC1SB60_9HYPO</name>
<organism evidence="1 2">
    <name type="scientific">Fusarium decemcellulare</name>
    <dbReference type="NCBI Taxonomy" id="57161"/>
    <lineage>
        <taxon>Eukaryota</taxon>
        <taxon>Fungi</taxon>
        <taxon>Dikarya</taxon>
        <taxon>Ascomycota</taxon>
        <taxon>Pezizomycotina</taxon>
        <taxon>Sordariomycetes</taxon>
        <taxon>Hypocreomycetidae</taxon>
        <taxon>Hypocreales</taxon>
        <taxon>Nectriaceae</taxon>
        <taxon>Fusarium</taxon>
        <taxon>Fusarium decemcellulare species complex</taxon>
    </lineage>
</organism>
<evidence type="ECO:0000313" key="2">
    <source>
        <dbReference type="Proteomes" id="UP001148629"/>
    </source>
</evidence>
<gene>
    <name evidence="1" type="ORF">NM208_g6994</name>
</gene>
<dbReference type="Proteomes" id="UP001148629">
    <property type="component" value="Unassembled WGS sequence"/>
</dbReference>
<sequence length="1073" mass="117693">MDGTNSTPTEDVDVTNDASQRVTQSRFQDDKKQNLAWTIVDVTEPQDATSDDDNSLVEISRGSSPLHVQFSDLHVANNPQPRMSWPTSLPWFHFQDRCLNSRSLSNILPAITSLTSIFADAAVRALFSKQLNLSTGVTRTEATSKKRLAIVSPNHPLTTKAGFNHAVSEANKVMPEQFDGQNAQRIKALISVDPLEAKMQEFQLFSYHLSNSLVDDQDDEFIDENGKYTKIIKIFRDIGLSQVVWKDVFSKSLDQPTGRAFIEALFEAAVNTQELDICEALLEMGVDPDKVIDTWAMGNLARPLQLSMDCRVRNVDLARLLIRFGAGVDLVTEEEPETALFKACKECTAEAVQVLVEAGTDLLQMEWNDDALTPDTALTNAVDADWRMAHLRDEEDEDELEESESCLPGLDTLKYLLPLYDQRQHHDLIQDAFIRAASEGRRDMIMDLVGAGACLNERSSGGHTALIAAASNSYKGSSSQTVKMLLELGAEVDLAMVDSRITALHIAAAKGDGKVTQVLVAYGADINAIAIYGDGEDWSLLGSNFDESGVSVDGLCEMHTCRTPLQFALFRNMANESRYAPPKQGDAALVLIRAGAALEYGQVARACCFDSLDLLRELLSRGADVRELDLTGRSPLQACLEFKNLNLISHLLQAGASLQGCRLHSIIECGRRDVVEMLLRRGGSVDRDGAEYSLLEAAASNREWDMMAWLLEAHSAPYDEGALCAAICSGLGSSKRNQGYLKLLLRKRPDKMIGGEMEATALGYASFNNQNWVLKSLLKLKISGPCIIPVKDNDSWLHLVSGYPRIMSMAYKKPFWRDPAMVRCSILVPAIYGGSWEITEQLLEAGYKPDRLSLFVAVRRESTGAILHLAHQLSGTERSNRARSDLDTPLQAAVRHGRIDTARVLLSLGADINAPASERLVANCDWEDPILPRTALQAAIENSDDKMVALLLEVGAEINAPPGKDSGATALQIAAGKGYMDMVQRLLDLGADVNAAGATWNGRTALEAAAEGGRLDMVQLLLERGAGAGSDEGDGWEYQRATQLAERRGFNAVVGVLRKWRRDADIKKRGRDR</sequence>
<proteinExistence type="predicted"/>